<feature type="region of interest" description="Disordered" evidence="1">
    <location>
        <begin position="20"/>
        <end position="75"/>
    </location>
</feature>
<evidence type="ECO:0000313" key="4">
    <source>
        <dbReference type="Proteomes" id="UP001196565"/>
    </source>
</evidence>
<evidence type="ECO:0000313" key="3">
    <source>
        <dbReference type="EMBL" id="MBW6396790.1"/>
    </source>
</evidence>
<accession>A0ABS7A3G4</accession>
<sequence length="158" mass="16341">MSRFMPVLVLLGLLGACAPEPPPEEPLPPPPPPAPPRAQVSRVAPRVVAPAASAVAADAAARPAEGPLADRPPPAWHVARDGVTGCADRGALSMLRQAAEGTPRLLAEARAAGGCRTTFRVNEWALLSSEGDAVQLRLTNGAPLTLWFQRSDVAAPSP</sequence>
<feature type="compositionally biased region" description="Low complexity" evidence="1">
    <location>
        <begin position="37"/>
        <end position="69"/>
    </location>
</feature>
<evidence type="ECO:0000256" key="1">
    <source>
        <dbReference type="SAM" id="MobiDB-lite"/>
    </source>
</evidence>
<gene>
    <name evidence="3" type="ORF">KPL78_02975</name>
</gene>
<keyword evidence="4" id="KW-1185">Reference proteome</keyword>
<organism evidence="3 4">
    <name type="scientific">Roseomonas alba</name>
    <dbReference type="NCBI Taxonomy" id="2846776"/>
    <lineage>
        <taxon>Bacteria</taxon>
        <taxon>Pseudomonadati</taxon>
        <taxon>Pseudomonadota</taxon>
        <taxon>Alphaproteobacteria</taxon>
        <taxon>Acetobacterales</taxon>
        <taxon>Roseomonadaceae</taxon>
        <taxon>Roseomonas</taxon>
    </lineage>
</organism>
<feature type="signal peptide" evidence="2">
    <location>
        <begin position="1"/>
        <end position="18"/>
    </location>
</feature>
<name>A0ABS7A3G4_9PROT</name>
<reference evidence="3 4" key="1">
    <citation type="submission" date="2021-07" db="EMBL/GenBank/DDBJ databases">
        <authorList>
            <person name="So Y."/>
        </authorList>
    </citation>
    <scope>NUCLEOTIDE SEQUENCE [LARGE SCALE GENOMIC DNA]</scope>
    <source>
        <strain evidence="3 4">HJA6</strain>
    </source>
</reference>
<protein>
    <recommendedName>
        <fullName evidence="5">Alkaline proteinase inhibitor/ Outer membrane lipoprotein Omp19 domain-containing protein</fullName>
    </recommendedName>
</protein>
<proteinExistence type="predicted"/>
<feature type="compositionally biased region" description="Pro residues" evidence="1">
    <location>
        <begin position="20"/>
        <end position="36"/>
    </location>
</feature>
<evidence type="ECO:0008006" key="5">
    <source>
        <dbReference type="Google" id="ProtNLM"/>
    </source>
</evidence>
<dbReference type="Proteomes" id="UP001196565">
    <property type="component" value="Unassembled WGS sequence"/>
</dbReference>
<comment type="caution">
    <text evidence="3">The sequence shown here is derived from an EMBL/GenBank/DDBJ whole genome shotgun (WGS) entry which is preliminary data.</text>
</comment>
<evidence type="ECO:0000256" key="2">
    <source>
        <dbReference type="SAM" id="SignalP"/>
    </source>
</evidence>
<dbReference type="PROSITE" id="PS51257">
    <property type="entry name" value="PROKAR_LIPOPROTEIN"/>
    <property type="match status" value="1"/>
</dbReference>
<dbReference type="EMBL" id="JAHYBZ010000001">
    <property type="protein sequence ID" value="MBW6396790.1"/>
    <property type="molecule type" value="Genomic_DNA"/>
</dbReference>
<feature type="chain" id="PRO_5046701981" description="Alkaline proteinase inhibitor/ Outer membrane lipoprotein Omp19 domain-containing protein" evidence="2">
    <location>
        <begin position="19"/>
        <end position="158"/>
    </location>
</feature>
<keyword evidence="2" id="KW-0732">Signal</keyword>